<dbReference type="AlphaFoldDB" id="F4LNC5"/>
<keyword evidence="5" id="KW-1185">Reference proteome</keyword>
<dbReference type="InterPro" id="IPR002491">
    <property type="entry name" value="ABC_transptr_periplasmic_BD"/>
</dbReference>
<feature type="domain" description="Fe/B12 periplasmic-binding" evidence="3">
    <location>
        <begin position="36"/>
        <end position="290"/>
    </location>
</feature>
<sequence length="290" mass="30745">MKRLRAFILAILVCTGTGGPLLSAAAETVSAGSPRRIVSLSPAVTEIVFALGAERSLQARTDYCDWPPQAAAIPSVGGFDGKATSLEKILSFRPDLVCVTAGMHDHLIAPLEKYGIGVFVSSADTVEDVLSEITELARITGCERSGDTLVAGIRAQLAQARALLRDGPPVRVFWEVSASPYFTCGKNSFINDVLACAGAVNVFADVTQPYPQVSEESIIARAPDVIIVPSYGGIDAAAAVLKRRAWENVPAVRNRNVFSVDADVVSRPGPRIGQAALLIAQLLYARDGNR</sequence>
<dbReference type="EMBL" id="CP002696">
    <property type="protein sequence ID" value="AEE17883.1"/>
    <property type="molecule type" value="Genomic_DNA"/>
</dbReference>
<dbReference type="eggNOG" id="COG0614">
    <property type="taxonomic scope" value="Bacteria"/>
</dbReference>
<dbReference type="Pfam" id="PF01497">
    <property type="entry name" value="Peripla_BP_2"/>
    <property type="match status" value="1"/>
</dbReference>
<name>F4LNC5_TREBD</name>
<evidence type="ECO:0000313" key="4">
    <source>
        <dbReference type="EMBL" id="AEE17883.1"/>
    </source>
</evidence>
<dbReference type="InterPro" id="IPR054828">
    <property type="entry name" value="Vit_B12_bind_prot"/>
</dbReference>
<evidence type="ECO:0000256" key="2">
    <source>
        <dbReference type="SAM" id="SignalP"/>
    </source>
</evidence>
<dbReference type="InterPro" id="IPR050902">
    <property type="entry name" value="ABC_Transporter_SBP"/>
</dbReference>
<dbReference type="CDD" id="cd01144">
    <property type="entry name" value="BtuF"/>
    <property type="match status" value="1"/>
</dbReference>
<reference evidence="5" key="1">
    <citation type="submission" date="2011-04" db="EMBL/GenBank/DDBJ databases">
        <title>The complete genome of Treponema brennaborense DSM 12168.</title>
        <authorList>
            <person name="Lucas S."/>
            <person name="Han J."/>
            <person name="Lapidus A."/>
            <person name="Bruce D."/>
            <person name="Goodwin L."/>
            <person name="Pitluck S."/>
            <person name="Peters L."/>
            <person name="Kyrpides N."/>
            <person name="Mavromatis K."/>
            <person name="Ivanova N."/>
            <person name="Mikhailova N."/>
            <person name="Pagani I."/>
            <person name="Teshima H."/>
            <person name="Detter J.C."/>
            <person name="Tapia R."/>
            <person name="Han C."/>
            <person name="Land M."/>
            <person name="Hauser L."/>
            <person name="Markowitz V."/>
            <person name="Cheng J.-F."/>
            <person name="Hugenholtz P."/>
            <person name="Woyke T."/>
            <person name="Wu D."/>
            <person name="Gronow S."/>
            <person name="Wellnitz S."/>
            <person name="Brambilla E."/>
            <person name="Klenk H.-P."/>
            <person name="Eisen J.A."/>
        </authorList>
    </citation>
    <scope>NUCLEOTIDE SEQUENCE [LARGE SCALE GENOMIC DNA]</scope>
    <source>
        <strain evidence="5">DSM 12168 / CIP 105900 / DD5/3</strain>
    </source>
</reference>
<dbReference type="NCBIfam" id="NF038402">
    <property type="entry name" value="TroA_like"/>
    <property type="match status" value="1"/>
</dbReference>
<evidence type="ECO:0000259" key="3">
    <source>
        <dbReference type="PROSITE" id="PS50983"/>
    </source>
</evidence>
<organism evidence="4 5">
    <name type="scientific">Treponema brennaborense (strain DSM 12168 / CIP 105900 / DD5/3)</name>
    <dbReference type="NCBI Taxonomy" id="906968"/>
    <lineage>
        <taxon>Bacteria</taxon>
        <taxon>Pseudomonadati</taxon>
        <taxon>Spirochaetota</taxon>
        <taxon>Spirochaetia</taxon>
        <taxon>Spirochaetales</taxon>
        <taxon>Treponemataceae</taxon>
        <taxon>Treponema</taxon>
    </lineage>
</organism>
<keyword evidence="1 2" id="KW-0732">Signal</keyword>
<proteinExistence type="predicted"/>
<dbReference type="Proteomes" id="UP000006546">
    <property type="component" value="Chromosome"/>
</dbReference>
<gene>
    <name evidence="4" type="ordered locus">Trebr_2477</name>
</gene>
<feature type="signal peptide" evidence="2">
    <location>
        <begin position="1"/>
        <end position="25"/>
    </location>
</feature>
<protein>
    <submittedName>
        <fullName evidence="4">ABC-type transporter, periplasmic subunit</fullName>
    </submittedName>
</protein>
<dbReference type="STRING" id="906968.Trebr_2477"/>
<feature type="chain" id="PRO_5003317847" evidence="2">
    <location>
        <begin position="26"/>
        <end position="290"/>
    </location>
</feature>
<evidence type="ECO:0000256" key="1">
    <source>
        <dbReference type="ARBA" id="ARBA00022729"/>
    </source>
</evidence>
<dbReference type="PROSITE" id="PS50983">
    <property type="entry name" value="FE_B12_PBP"/>
    <property type="match status" value="1"/>
</dbReference>
<dbReference type="HOGENOM" id="CLU_038034_2_8_12"/>
<dbReference type="OrthoDB" id="9816357at2"/>
<dbReference type="PANTHER" id="PTHR30535:SF34">
    <property type="entry name" value="MOLYBDATE-BINDING PROTEIN MOLA"/>
    <property type="match status" value="1"/>
</dbReference>
<accession>F4LNC5</accession>
<dbReference type="PANTHER" id="PTHR30535">
    <property type="entry name" value="VITAMIN B12-BINDING PROTEIN"/>
    <property type="match status" value="1"/>
</dbReference>
<evidence type="ECO:0000313" key="5">
    <source>
        <dbReference type="Proteomes" id="UP000006546"/>
    </source>
</evidence>
<dbReference type="Gene3D" id="3.40.50.1980">
    <property type="entry name" value="Nitrogenase molybdenum iron protein domain"/>
    <property type="match status" value="2"/>
</dbReference>
<dbReference type="SUPFAM" id="SSF53807">
    <property type="entry name" value="Helical backbone' metal receptor"/>
    <property type="match status" value="1"/>
</dbReference>
<dbReference type="KEGG" id="tbe:Trebr_2477"/>
<dbReference type="RefSeq" id="WP_013759584.1">
    <property type="nucleotide sequence ID" value="NC_015500.1"/>
</dbReference>